<dbReference type="PRINTS" id="PR00297">
    <property type="entry name" value="CHAPERONIN10"/>
</dbReference>
<evidence type="ECO:0000256" key="5">
    <source>
        <dbReference type="ARBA" id="ARBA00031971"/>
    </source>
</evidence>
<dbReference type="AlphaFoldDB" id="A0A132AJV9"/>
<reference evidence="8 11" key="1">
    <citation type="journal article" date="2015" name="Parasit. Vectors">
        <title>Draft genome of the scabies mite.</title>
        <authorList>
            <person name="Rider S.D.Jr."/>
            <person name="Morgan M.S."/>
            <person name="Arlian L.G."/>
        </authorList>
    </citation>
    <scope>NUCLEOTIDE SEQUENCE [LARGE SCALE GENOMIC DNA]</scope>
    <source>
        <strain evidence="8">Arlian Lab</strain>
    </source>
</reference>
<reference evidence="9" key="4">
    <citation type="submission" date="2022-06" db="UniProtKB">
        <authorList>
            <consortium name="EnsemblMetazoa"/>
        </authorList>
    </citation>
    <scope>IDENTIFICATION</scope>
</reference>
<dbReference type="Gene3D" id="2.30.33.40">
    <property type="entry name" value="GroES chaperonin"/>
    <property type="match status" value="1"/>
</dbReference>
<protein>
    <recommendedName>
        <fullName evidence="2">10 kDa heat shock protein, mitochondrial</fullName>
    </recommendedName>
    <alternativeName>
        <fullName evidence="4">10 kDa chaperonin</fullName>
    </alternativeName>
    <alternativeName>
        <fullName evidence="5">Chaperonin 10</fullName>
    </alternativeName>
</protein>
<dbReference type="OMA" id="EDFLIMR"/>
<evidence type="ECO:0000256" key="2">
    <source>
        <dbReference type="ARBA" id="ARBA00018842"/>
    </source>
</evidence>
<dbReference type="Proteomes" id="UP000070412">
    <property type="component" value="Unassembled WGS sequence"/>
</dbReference>
<reference evidence="7" key="3">
    <citation type="submission" date="2020-01" db="EMBL/GenBank/DDBJ databases">
        <authorList>
            <person name="Korhonen P.K.K."/>
            <person name="Guangxu M.G."/>
            <person name="Wang T.W."/>
            <person name="Stroehlein A.J.S."/>
            <person name="Young N.D."/>
            <person name="Ang C.-S.A."/>
            <person name="Fernando D.W.F."/>
            <person name="Lu H.L."/>
            <person name="Taylor S.T."/>
            <person name="Ehtesham M.E.M."/>
            <person name="Najaraj S.H.N."/>
            <person name="Harsha G.H.G."/>
            <person name="Madugundu A.M."/>
            <person name="Renuse S.R."/>
            <person name="Holt D.H."/>
            <person name="Pandey A.P."/>
            <person name="Papenfuss A.P."/>
            <person name="Gasser R.B.G."/>
            <person name="Fischer K.F."/>
        </authorList>
    </citation>
    <scope>NUCLEOTIDE SEQUENCE</scope>
    <source>
        <strain evidence="7">SSS_KF_BRIS2020</strain>
    </source>
</reference>
<dbReference type="InterPro" id="IPR020818">
    <property type="entry name" value="Chaperonin_GroES"/>
</dbReference>
<dbReference type="GO" id="GO:0005759">
    <property type="term" value="C:mitochondrial matrix"/>
    <property type="evidence" value="ECO:0007669"/>
    <property type="project" value="TreeGrafter"/>
</dbReference>
<evidence type="ECO:0000256" key="1">
    <source>
        <dbReference type="ARBA" id="ARBA00006975"/>
    </source>
</evidence>
<dbReference type="Proteomes" id="UP000616769">
    <property type="component" value="Unassembled WGS sequence"/>
</dbReference>
<dbReference type="GO" id="GO:0005524">
    <property type="term" value="F:ATP binding"/>
    <property type="evidence" value="ECO:0007669"/>
    <property type="project" value="InterPro"/>
</dbReference>
<evidence type="ECO:0000256" key="6">
    <source>
        <dbReference type="RuleBase" id="RU003479"/>
    </source>
</evidence>
<dbReference type="OrthoDB" id="184876at2759"/>
<dbReference type="FunFam" id="2.30.33.40:FF:000002">
    <property type="entry name" value="10 kDa chaperonin, mitochondrial"/>
    <property type="match status" value="1"/>
</dbReference>
<dbReference type="GO" id="GO:0046872">
    <property type="term" value="F:metal ion binding"/>
    <property type="evidence" value="ECO:0007669"/>
    <property type="project" value="TreeGrafter"/>
</dbReference>
<dbReference type="GO" id="GO:0051082">
    <property type="term" value="F:unfolded protein binding"/>
    <property type="evidence" value="ECO:0007669"/>
    <property type="project" value="TreeGrafter"/>
</dbReference>
<evidence type="ECO:0000313" key="7">
    <source>
        <dbReference type="EMBL" id="KAF7489775.1"/>
    </source>
</evidence>
<evidence type="ECO:0000256" key="3">
    <source>
        <dbReference type="ARBA" id="ARBA00023186"/>
    </source>
</evidence>
<reference evidence="10" key="2">
    <citation type="journal article" date="2020" name="PLoS Negl. Trop. Dis.">
        <title>High-quality nuclear genome for Sarcoptes scabiei-A critical resource for a neglected parasite.</title>
        <authorList>
            <person name="Korhonen P.K."/>
            <person name="Gasser R.B."/>
            <person name="Ma G."/>
            <person name="Wang T."/>
            <person name="Stroehlein A.J."/>
            <person name="Young N.D."/>
            <person name="Ang C.S."/>
            <person name="Fernando D.D."/>
            <person name="Lu H.C."/>
            <person name="Taylor S."/>
            <person name="Reynolds S.L."/>
            <person name="Mofiz E."/>
            <person name="Najaraj S.H."/>
            <person name="Gowda H."/>
            <person name="Madugundu A."/>
            <person name="Renuse S."/>
            <person name="Holt D."/>
            <person name="Pandey A."/>
            <person name="Papenfuss A.T."/>
            <person name="Fischer K."/>
        </authorList>
    </citation>
    <scope>NUCLEOTIDE SEQUENCE [LARGE SCALE GENOMIC DNA]</scope>
</reference>
<dbReference type="EMBL" id="JXLN01016831">
    <property type="protein sequence ID" value="KPM11276.1"/>
    <property type="molecule type" value="Genomic_DNA"/>
</dbReference>
<dbReference type="CDD" id="cd00320">
    <property type="entry name" value="cpn10"/>
    <property type="match status" value="1"/>
</dbReference>
<name>A0A132AJV9_SARSC</name>
<organism evidence="8 11">
    <name type="scientific">Sarcoptes scabiei</name>
    <name type="common">Itch mite</name>
    <name type="synonym">Acarus scabiei</name>
    <dbReference type="NCBI Taxonomy" id="52283"/>
    <lineage>
        <taxon>Eukaryota</taxon>
        <taxon>Metazoa</taxon>
        <taxon>Ecdysozoa</taxon>
        <taxon>Arthropoda</taxon>
        <taxon>Chelicerata</taxon>
        <taxon>Arachnida</taxon>
        <taxon>Acari</taxon>
        <taxon>Acariformes</taxon>
        <taxon>Sarcoptiformes</taxon>
        <taxon>Astigmata</taxon>
        <taxon>Psoroptidia</taxon>
        <taxon>Sarcoptoidea</taxon>
        <taxon>Sarcoptidae</taxon>
        <taxon>Sarcoptinae</taxon>
        <taxon>Sarcoptes</taxon>
    </lineage>
</organism>
<dbReference type="InterPro" id="IPR011032">
    <property type="entry name" value="GroES-like_sf"/>
</dbReference>
<dbReference type="HAMAP" id="MF_00580">
    <property type="entry name" value="CH10"/>
    <property type="match status" value="1"/>
</dbReference>
<evidence type="ECO:0000313" key="10">
    <source>
        <dbReference type="Proteomes" id="UP000070412"/>
    </source>
</evidence>
<comment type="similarity">
    <text evidence="1 6">Belongs to the GroES chaperonin family.</text>
</comment>
<dbReference type="PANTHER" id="PTHR10772">
    <property type="entry name" value="10 KDA HEAT SHOCK PROTEIN"/>
    <property type="match status" value="1"/>
</dbReference>
<keyword evidence="8" id="KW-0346">Stress response</keyword>
<dbReference type="SUPFAM" id="SSF50129">
    <property type="entry name" value="GroES-like"/>
    <property type="match status" value="1"/>
</dbReference>
<evidence type="ECO:0000313" key="9">
    <source>
        <dbReference type="EnsemblMetazoa" id="KAF7489775.1"/>
    </source>
</evidence>
<sequence length="101" mass="11258">MSQIGRRLIPLLDRVLIERFVPQTTTKGGIVLPEKSQNKVPTGTVVATGPGKLNEKGEMVPTTLKTGDKVLLPEYGGTKVEIEDKEYYIFRDSEILGKWQD</sequence>
<accession>A0A132AJV9</accession>
<dbReference type="InterPro" id="IPR018369">
    <property type="entry name" value="Chaprnonin_Cpn10_CS"/>
</dbReference>
<dbReference type="GO" id="GO:0044183">
    <property type="term" value="F:protein folding chaperone"/>
    <property type="evidence" value="ECO:0007669"/>
    <property type="project" value="InterPro"/>
</dbReference>
<keyword evidence="10" id="KW-1185">Reference proteome</keyword>
<dbReference type="EMBL" id="WVUK01000064">
    <property type="protein sequence ID" value="KAF7489775.1"/>
    <property type="molecule type" value="Genomic_DNA"/>
</dbReference>
<evidence type="ECO:0000256" key="4">
    <source>
        <dbReference type="ARBA" id="ARBA00029976"/>
    </source>
</evidence>
<proteinExistence type="inferred from homology"/>
<evidence type="ECO:0000313" key="11">
    <source>
        <dbReference type="Proteomes" id="UP000616769"/>
    </source>
</evidence>
<evidence type="ECO:0000313" key="8">
    <source>
        <dbReference type="EMBL" id="KPM11276.1"/>
    </source>
</evidence>
<dbReference type="PANTHER" id="PTHR10772:SF0">
    <property type="entry name" value="10 KDA HEAT SHOCK PROTEIN, MITOCHONDRIAL"/>
    <property type="match status" value="1"/>
</dbReference>
<dbReference type="VEuPathDB" id="VectorBase:SSCA005635"/>
<dbReference type="GO" id="GO:0051087">
    <property type="term" value="F:protein-folding chaperone binding"/>
    <property type="evidence" value="ECO:0007669"/>
    <property type="project" value="TreeGrafter"/>
</dbReference>
<dbReference type="EnsemblMetazoa" id="SSS_7372s_mrna">
    <property type="protein sequence ID" value="KAF7489775.1"/>
    <property type="gene ID" value="SSS_7372"/>
</dbReference>
<dbReference type="InterPro" id="IPR037124">
    <property type="entry name" value="Chaperonin_GroES_sf"/>
</dbReference>
<dbReference type="Pfam" id="PF00166">
    <property type="entry name" value="Cpn10"/>
    <property type="match status" value="1"/>
</dbReference>
<dbReference type="PROSITE" id="PS00681">
    <property type="entry name" value="CHAPERONINS_CPN10"/>
    <property type="match status" value="1"/>
</dbReference>
<gene>
    <name evidence="8" type="ORF">QR98_0098460</name>
    <name evidence="7" type="ORF">SSS_7372</name>
</gene>
<keyword evidence="3 6" id="KW-0143">Chaperone</keyword>
<dbReference type="SMART" id="SM00883">
    <property type="entry name" value="Cpn10"/>
    <property type="match status" value="1"/>
</dbReference>